<evidence type="ECO:0000313" key="2">
    <source>
        <dbReference type="EMBL" id="MFC0469368.1"/>
    </source>
</evidence>
<organism evidence="2 3">
    <name type="scientific">Halalkalibacter kiskunsagensis</name>
    <dbReference type="NCBI Taxonomy" id="1548599"/>
    <lineage>
        <taxon>Bacteria</taxon>
        <taxon>Bacillati</taxon>
        <taxon>Bacillota</taxon>
        <taxon>Bacilli</taxon>
        <taxon>Bacillales</taxon>
        <taxon>Bacillaceae</taxon>
        <taxon>Halalkalibacter</taxon>
    </lineage>
</organism>
<comment type="caution">
    <text evidence="2">The sequence shown here is derived from an EMBL/GenBank/DDBJ whole genome shotgun (WGS) entry which is preliminary data.</text>
</comment>
<dbReference type="GO" id="GO:0016787">
    <property type="term" value="F:hydrolase activity"/>
    <property type="evidence" value="ECO:0007669"/>
    <property type="project" value="UniProtKB-KW"/>
</dbReference>
<dbReference type="Gene3D" id="1.20.5.170">
    <property type="match status" value="1"/>
</dbReference>
<proteinExistence type="inferred from homology"/>
<keyword evidence="2" id="KW-0378">Hydrolase</keyword>
<dbReference type="Gene3D" id="3.40.50.300">
    <property type="entry name" value="P-loop containing nucleotide triphosphate hydrolases"/>
    <property type="match status" value="1"/>
</dbReference>
<gene>
    <name evidence="2" type="primary">meaB</name>
    <name evidence="2" type="ORF">ACFFHM_02145</name>
</gene>
<dbReference type="EC" id="3.6.5.-" evidence="2"/>
<reference evidence="2 3" key="1">
    <citation type="submission" date="2024-09" db="EMBL/GenBank/DDBJ databases">
        <authorList>
            <person name="Sun Q."/>
            <person name="Mori K."/>
        </authorList>
    </citation>
    <scope>NUCLEOTIDE SEQUENCE [LARGE SCALE GENOMIC DNA]</scope>
    <source>
        <strain evidence="2 3">NCAIM B.02610</strain>
    </source>
</reference>
<dbReference type="RefSeq" id="WP_335963682.1">
    <property type="nucleotide sequence ID" value="NZ_JAXBLX010000059.1"/>
</dbReference>
<name>A0ABV6K7T2_9BACI</name>
<accession>A0ABV6K7T2</accession>
<dbReference type="PANTHER" id="PTHR23408">
    <property type="entry name" value="METHYLMALONYL-COA MUTASE"/>
    <property type="match status" value="1"/>
</dbReference>
<comment type="similarity">
    <text evidence="1">Belongs to the SIMIBI class G3E GTPase family. ArgK/MeaB subfamily.</text>
</comment>
<dbReference type="InterPro" id="IPR027417">
    <property type="entry name" value="P-loop_NTPase"/>
</dbReference>
<dbReference type="InterPro" id="IPR005129">
    <property type="entry name" value="GTPase_ArgK"/>
</dbReference>
<sequence length="334" mass="36703">MSLNNRRQSLSLEEYVEGVKANNRAVLARAITLVESNAARHMTLAQELLTSIMPDTGESIRIGITGVPGAGKSTFIESFGMMLCEKGHRVAVLAVDPSSSLSHGSILGDKTRMEQLSRHRGAFVRPSPAGGALGGVARKTRETMLLCEAAGYDIIIVETVGVGQSEVSVRSMVDCYLVLMLTGAGDDLQGMKKGMMEMVDMMLINKADGTNIHAANQAKIELRRIVHMLPRMTNGWETKVQTVSSLTGNGMKECWETVEQFYTHLVKTKQFDERRKKQAANWFHSLIEEQLLSSFYESGIIKRELPQLKQSVLDGKVSATQAALALLKKYQGNN</sequence>
<dbReference type="NCBIfam" id="NF006958">
    <property type="entry name" value="PRK09435.1"/>
    <property type="match status" value="1"/>
</dbReference>
<evidence type="ECO:0000256" key="1">
    <source>
        <dbReference type="ARBA" id="ARBA00009625"/>
    </source>
</evidence>
<evidence type="ECO:0000313" key="3">
    <source>
        <dbReference type="Proteomes" id="UP001589838"/>
    </source>
</evidence>
<dbReference type="NCBIfam" id="TIGR00750">
    <property type="entry name" value="lao"/>
    <property type="match status" value="1"/>
</dbReference>
<dbReference type="Proteomes" id="UP001589838">
    <property type="component" value="Unassembled WGS sequence"/>
</dbReference>
<dbReference type="PANTHER" id="PTHR23408:SF3">
    <property type="entry name" value="METHYLMALONIC ACIDURIA TYPE A PROTEIN, MITOCHONDRIAL"/>
    <property type="match status" value="1"/>
</dbReference>
<protein>
    <submittedName>
        <fullName evidence="2">Methylmalonyl Co-A mutase-associated GTPase MeaB</fullName>
        <ecNumber evidence="2">3.6.5.-</ecNumber>
    </submittedName>
</protein>
<dbReference type="CDD" id="cd03114">
    <property type="entry name" value="MMAA-like"/>
    <property type="match status" value="1"/>
</dbReference>
<dbReference type="Pfam" id="PF03308">
    <property type="entry name" value="MeaB"/>
    <property type="match status" value="1"/>
</dbReference>
<dbReference type="SUPFAM" id="SSF52540">
    <property type="entry name" value="P-loop containing nucleoside triphosphate hydrolases"/>
    <property type="match status" value="1"/>
</dbReference>
<dbReference type="EMBL" id="JBHLUX010000005">
    <property type="protein sequence ID" value="MFC0469368.1"/>
    <property type="molecule type" value="Genomic_DNA"/>
</dbReference>
<keyword evidence="3" id="KW-1185">Reference proteome</keyword>
<dbReference type="Gene3D" id="1.10.287.130">
    <property type="match status" value="1"/>
</dbReference>